<dbReference type="InterPro" id="IPR019775">
    <property type="entry name" value="WD40_repeat_CS"/>
</dbReference>
<reference evidence="6 7" key="1">
    <citation type="submission" date="2024-09" db="EMBL/GenBank/DDBJ databases">
        <authorList>
            <person name="Sun Q."/>
            <person name="Mori K."/>
        </authorList>
    </citation>
    <scope>NUCLEOTIDE SEQUENCE [LARGE SCALE GENOMIC DNA]</scope>
    <source>
        <strain evidence="6 7">TBRC 1432</strain>
    </source>
</reference>
<feature type="domain" description="Novel STAND NTPase 1" evidence="5">
    <location>
        <begin position="96"/>
        <end position="448"/>
    </location>
</feature>
<accession>A0ABV6MQ00</accession>
<feature type="repeat" description="WD" evidence="3">
    <location>
        <begin position="597"/>
        <end position="626"/>
    </location>
</feature>
<dbReference type="InterPro" id="IPR015943">
    <property type="entry name" value="WD40/YVTN_repeat-like_dom_sf"/>
</dbReference>
<feature type="transmembrane region" description="Helical" evidence="4">
    <location>
        <begin position="502"/>
        <end position="526"/>
    </location>
</feature>
<keyword evidence="4" id="KW-0812">Transmembrane</keyword>
<sequence length="803" mass="86003">MGMPRAERPLENGPLREFAAGMRQLRIDAGSPPYRELAVRAGYSPSVLSDAANGRKLPTLAVTLAYVTACRGDIAEWEARWRALTEPVVVEDGPCPYVGLSAFQADDAELFFGRERLVDQVLELLRNRRFVGVFGASGAGKSSLLRAGVAAAGVWNALVVTPGARPFEELAARLSTSVEELAEHPSNLALVLRQQGVELLVVDQFEELFTLCPDEDRATFVAALMHPALRVLIGVRADFYGHCGQFPTLVAALDGGQVLVGPMTADELRRAIIRPAAVADCVVEEALVTRLVADVGNQVGALPLLSHALRETWHRRQGISLTLGAYEKTGGLQHALAQSAEQTFNALTPSQQVRARQLFLRLVALGDGTEDTRRRVPAAELDPAMPLAELVAARLVTQDRHGVEITHEALIRHWPRLAGWLADDRDGLRVHRQLTQAAEVWVSLDRDDEALYVGNRLARAQEWADDNDTALSVREADFLRASQSLDRATTAAARRGARRLRALAIALAVLFVLSTGTAALAVQAVLARQTTESQRDAAVVDSVALKIPGLENSGNPSLAGKVALALQMLAPRTNPGVLANALVRRELLTGATTGAGFSQSAKRLVTTNADGTIQVWDLTGHEPTLIASRQESVPPVSVTLSPAGDRLVTAFPDGKVRVSPLAGDGTDTAWLSDTAFPAAPSQVAGEQMQLWQVKMSGPPVAILARPGTGPIATSADGQVLAFADGEGKIQVPGRHPMVIDAQLNHVQAVGVADNGDVYVRTATGLSSWHTDPKLLHDTACRGGPISESQWQQYFPGLDYRSPC</sequence>
<dbReference type="InterPro" id="IPR049052">
    <property type="entry name" value="nSTAND1"/>
</dbReference>
<dbReference type="Gene3D" id="3.40.50.300">
    <property type="entry name" value="P-loop containing nucleotide triphosphate hydrolases"/>
    <property type="match status" value="1"/>
</dbReference>
<evidence type="ECO:0000313" key="6">
    <source>
        <dbReference type="EMBL" id="MFC0542264.1"/>
    </source>
</evidence>
<dbReference type="InterPro" id="IPR001680">
    <property type="entry name" value="WD40_rpt"/>
</dbReference>
<protein>
    <recommendedName>
        <fullName evidence="5">Novel STAND NTPase 1 domain-containing protein</fullName>
    </recommendedName>
</protein>
<dbReference type="SUPFAM" id="SSF52540">
    <property type="entry name" value="P-loop containing nucleoside triphosphate hydrolases"/>
    <property type="match status" value="1"/>
</dbReference>
<keyword evidence="7" id="KW-1185">Reference proteome</keyword>
<dbReference type="SUPFAM" id="SSF82171">
    <property type="entry name" value="DPP6 N-terminal domain-like"/>
    <property type="match status" value="1"/>
</dbReference>
<gene>
    <name evidence="6" type="ORF">ACFFH7_12280</name>
</gene>
<name>A0ABV6MQ00_9PSEU</name>
<evidence type="ECO:0000256" key="3">
    <source>
        <dbReference type="PROSITE-ProRule" id="PRU00221"/>
    </source>
</evidence>
<dbReference type="Proteomes" id="UP001589810">
    <property type="component" value="Unassembled WGS sequence"/>
</dbReference>
<dbReference type="PROSITE" id="PS50082">
    <property type="entry name" value="WD_REPEATS_2"/>
    <property type="match status" value="1"/>
</dbReference>
<keyword evidence="1 3" id="KW-0853">WD repeat</keyword>
<evidence type="ECO:0000256" key="1">
    <source>
        <dbReference type="ARBA" id="ARBA00022574"/>
    </source>
</evidence>
<evidence type="ECO:0000256" key="2">
    <source>
        <dbReference type="ARBA" id="ARBA00022737"/>
    </source>
</evidence>
<dbReference type="Gene3D" id="2.130.10.10">
    <property type="entry name" value="YVTN repeat-like/Quinoprotein amine dehydrogenase"/>
    <property type="match status" value="1"/>
</dbReference>
<keyword evidence="4" id="KW-1133">Transmembrane helix</keyword>
<evidence type="ECO:0000313" key="7">
    <source>
        <dbReference type="Proteomes" id="UP001589810"/>
    </source>
</evidence>
<proteinExistence type="predicted"/>
<dbReference type="Pfam" id="PF20703">
    <property type="entry name" value="nSTAND1"/>
    <property type="match status" value="1"/>
</dbReference>
<evidence type="ECO:0000259" key="5">
    <source>
        <dbReference type="Pfam" id="PF20703"/>
    </source>
</evidence>
<dbReference type="EMBL" id="JBHLUD010000003">
    <property type="protein sequence ID" value="MFC0542264.1"/>
    <property type="molecule type" value="Genomic_DNA"/>
</dbReference>
<keyword evidence="2" id="KW-0677">Repeat</keyword>
<evidence type="ECO:0000256" key="4">
    <source>
        <dbReference type="SAM" id="Phobius"/>
    </source>
</evidence>
<dbReference type="RefSeq" id="WP_273942929.1">
    <property type="nucleotide sequence ID" value="NZ_CP097263.1"/>
</dbReference>
<comment type="caution">
    <text evidence="6">The sequence shown here is derived from an EMBL/GenBank/DDBJ whole genome shotgun (WGS) entry which is preliminary data.</text>
</comment>
<dbReference type="InterPro" id="IPR027417">
    <property type="entry name" value="P-loop_NTPase"/>
</dbReference>
<keyword evidence="4" id="KW-0472">Membrane</keyword>
<dbReference type="PROSITE" id="PS00678">
    <property type="entry name" value="WD_REPEATS_1"/>
    <property type="match status" value="1"/>
</dbReference>
<organism evidence="6 7">
    <name type="scientific">Kutzneria chonburiensis</name>
    <dbReference type="NCBI Taxonomy" id="1483604"/>
    <lineage>
        <taxon>Bacteria</taxon>
        <taxon>Bacillati</taxon>
        <taxon>Actinomycetota</taxon>
        <taxon>Actinomycetes</taxon>
        <taxon>Pseudonocardiales</taxon>
        <taxon>Pseudonocardiaceae</taxon>
        <taxon>Kutzneria</taxon>
    </lineage>
</organism>